<reference evidence="2 3" key="1">
    <citation type="submission" date="2020-08" db="EMBL/GenBank/DDBJ databases">
        <title>Genomic Encyclopedia of Type Strains, Phase IV (KMG-IV): sequencing the most valuable type-strain genomes for metagenomic binning, comparative biology and taxonomic classification.</title>
        <authorList>
            <person name="Goeker M."/>
        </authorList>
    </citation>
    <scope>NUCLEOTIDE SEQUENCE [LARGE SCALE GENOMIC DNA]</scope>
    <source>
        <strain evidence="2 3">DSM 101806</strain>
    </source>
</reference>
<dbReference type="AlphaFoldDB" id="A0A7W6JS19"/>
<evidence type="ECO:0000313" key="3">
    <source>
        <dbReference type="Proteomes" id="UP000557392"/>
    </source>
</evidence>
<proteinExistence type="predicted"/>
<dbReference type="Proteomes" id="UP000557392">
    <property type="component" value="Unassembled WGS sequence"/>
</dbReference>
<comment type="caution">
    <text evidence="2">The sequence shown here is derived from an EMBL/GenBank/DDBJ whole genome shotgun (WGS) entry which is preliminary data.</text>
</comment>
<evidence type="ECO:0000256" key="1">
    <source>
        <dbReference type="SAM" id="MobiDB-lite"/>
    </source>
</evidence>
<feature type="compositionally biased region" description="Low complexity" evidence="1">
    <location>
        <begin position="33"/>
        <end position="51"/>
    </location>
</feature>
<protein>
    <submittedName>
        <fullName evidence="2">Uncharacterized protein</fullName>
    </submittedName>
</protein>
<accession>A0A7W6JS19</accession>
<dbReference type="EMBL" id="JACIEH010000001">
    <property type="protein sequence ID" value="MBB4097441.1"/>
    <property type="molecule type" value="Genomic_DNA"/>
</dbReference>
<sequence>MGLGLDRLFCIHEMPAGEWQLTTHSRPFGGGAANPKAGQAANAPNPAARAY</sequence>
<feature type="region of interest" description="Disordered" evidence="1">
    <location>
        <begin position="23"/>
        <end position="51"/>
    </location>
</feature>
<name>A0A7W6JS19_9SPHN</name>
<keyword evidence="3" id="KW-1185">Reference proteome</keyword>
<evidence type="ECO:0000313" key="2">
    <source>
        <dbReference type="EMBL" id="MBB4097441.1"/>
    </source>
</evidence>
<gene>
    <name evidence="2" type="ORF">GGR46_000974</name>
</gene>
<organism evidence="2 3">
    <name type="scientific">Sphingomonas kyeonggiensis</name>
    <dbReference type="NCBI Taxonomy" id="1268553"/>
    <lineage>
        <taxon>Bacteria</taxon>
        <taxon>Pseudomonadati</taxon>
        <taxon>Pseudomonadota</taxon>
        <taxon>Alphaproteobacteria</taxon>
        <taxon>Sphingomonadales</taxon>
        <taxon>Sphingomonadaceae</taxon>
        <taxon>Sphingomonas</taxon>
    </lineage>
</organism>